<dbReference type="RefSeq" id="WP_021606423.1">
    <property type="nucleotide sequence ID" value="NZ_JASPFB010000013.1"/>
</dbReference>
<evidence type="ECO:0000313" key="2">
    <source>
        <dbReference type="EMBL" id="TQD41922.1"/>
    </source>
</evidence>
<dbReference type="EMBL" id="VICB01000020">
    <property type="protein sequence ID" value="TQD41922.1"/>
    <property type="molecule type" value="Genomic_DNA"/>
</dbReference>
<keyword evidence="1" id="KW-0472">Membrane</keyword>
<dbReference type="Proteomes" id="UP000319010">
    <property type="component" value="Unassembled WGS sequence"/>
</dbReference>
<feature type="transmembrane region" description="Helical" evidence="1">
    <location>
        <begin position="56"/>
        <end position="77"/>
    </location>
</feature>
<name>A0A508A828_9ACTO</name>
<dbReference type="AlphaFoldDB" id="A0A508A828"/>
<gene>
    <name evidence="2" type="ORF">FK256_11840</name>
</gene>
<accession>A0A508A828</accession>
<dbReference type="InterPro" id="IPR025329">
    <property type="entry name" value="DUF4235"/>
</dbReference>
<dbReference type="Pfam" id="PF14019">
    <property type="entry name" value="DUF4235"/>
    <property type="match status" value="1"/>
</dbReference>
<protein>
    <submittedName>
        <fullName evidence="2">DUF4235 domain-containing protein</fullName>
    </submittedName>
</protein>
<comment type="caution">
    <text evidence="2">The sequence shown here is derived from an EMBL/GenBank/DDBJ whole genome shotgun (WGS) entry which is preliminary data.</text>
</comment>
<keyword evidence="1" id="KW-0812">Transmembrane</keyword>
<sequence>MSAQDHTEIDQTTDFMWKATAAVATLASGFAAEKVVALGWRAITGKPAPREEDQLLNYKLAEVIAFAVISGATIALVRELGLRQAAKWYSARRPDSPYAMRAIGS</sequence>
<evidence type="ECO:0000256" key="1">
    <source>
        <dbReference type="SAM" id="Phobius"/>
    </source>
</evidence>
<keyword evidence="1" id="KW-1133">Transmembrane helix</keyword>
<proteinExistence type="predicted"/>
<reference evidence="2 3" key="1">
    <citation type="submission" date="2019-06" db="EMBL/GenBank/DDBJ databases">
        <title>Draft genome sequence of Actinomyces johnsonii CCUG 34287T.</title>
        <authorList>
            <person name="Salva-Serra F."/>
            <person name="Cardew S."/>
            <person name="Moore E."/>
        </authorList>
    </citation>
    <scope>NUCLEOTIDE SEQUENCE [LARGE SCALE GENOMIC DNA]</scope>
    <source>
        <strain evidence="2 3">CCUG 34287</strain>
    </source>
</reference>
<organism evidence="2 3">
    <name type="scientific">Actinomyces johnsonii</name>
    <dbReference type="NCBI Taxonomy" id="544581"/>
    <lineage>
        <taxon>Bacteria</taxon>
        <taxon>Bacillati</taxon>
        <taxon>Actinomycetota</taxon>
        <taxon>Actinomycetes</taxon>
        <taxon>Actinomycetales</taxon>
        <taxon>Actinomycetaceae</taxon>
        <taxon>Actinomyces</taxon>
    </lineage>
</organism>
<evidence type="ECO:0000313" key="3">
    <source>
        <dbReference type="Proteomes" id="UP000319010"/>
    </source>
</evidence>